<dbReference type="Proteomes" id="UP000018733">
    <property type="component" value="Unassembled WGS sequence"/>
</dbReference>
<dbReference type="InterPro" id="IPR036390">
    <property type="entry name" value="WH_DNA-bd_sf"/>
</dbReference>
<evidence type="ECO:0000259" key="5">
    <source>
        <dbReference type="PROSITE" id="PS51078"/>
    </source>
</evidence>
<protein>
    <submittedName>
        <fullName evidence="6">IclR family transcriptional regulator</fullName>
    </submittedName>
</protein>
<dbReference type="STRING" id="1424334.W822_02450"/>
<evidence type="ECO:0000256" key="2">
    <source>
        <dbReference type="ARBA" id="ARBA00023125"/>
    </source>
</evidence>
<dbReference type="InterPro" id="IPR029016">
    <property type="entry name" value="GAF-like_dom_sf"/>
</dbReference>
<dbReference type="GO" id="GO:0003700">
    <property type="term" value="F:DNA-binding transcription factor activity"/>
    <property type="evidence" value="ECO:0007669"/>
    <property type="project" value="TreeGrafter"/>
</dbReference>
<feature type="domain" description="HTH iclR-type" evidence="4">
    <location>
        <begin position="5"/>
        <end position="68"/>
    </location>
</feature>
<comment type="caution">
    <text evidence="6">The sequence shown here is derived from an EMBL/GenBank/DDBJ whole genome shotgun (WGS) entry which is preliminary data.</text>
</comment>
<dbReference type="SUPFAM" id="SSF55781">
    <property type="entry name" value="GAF domain-like"/>
    <property type="match status" value="1"/>
</dbReference>
<feature type="domain" description="IclR-ED" evidence="5">
    <location>
        <begin position="69"/>
        <end position="252"/>
    </location>
</feature>
<sequence>MNEGTQVIQRVFALIRAISTRPHSGWRLSELASYCELNHSTAHRLLNGLIREGMVMQDASTRRYRLGRMVFELGLAVREEFDWEALCTPILQRVAEVTGDTAFFNLRSGHESICIARCEGGYPLKALTVEVGGRRPLCVSAGGAAMLAHMPQSEVDKVMHASAPYLKRFDADRLQAIERLLAESRKLGYGYNSELIIPSVCAIGVAICNQAGEPIAAISVATIKSRLSGSRKQEVLDTLRRETRLGDSIEVR</sequence>
<name>V8QYI2_9BURK</name>
<dbReference type="AlphaFoldDB" id="V8QYI2"/>
<dbReference type="PROSITE" id="PS51077">
    <property type="entry name" value="HTH_ICLR"/>
    <property type="match status" value="1"/>
</dbReference>
<dbReference type="GO" id="GO:0003677">
    <property type="term" value="F:DNA binding"/>
    <property type="evidence" value="ECO:0007669"/>
    <property type="project" value="UniProtKB-KW"/>
</dbReference>
<dbReference type="PROSITE" id="PS51078">
    <property type="entry name" value="ICLR_ED"/>
    <property type="match status" value="1"/>
</dbReference>
<dbReference type="RefSeq" id="WP_024003558.1">
    <property type="nucleotide sequence ID" value="NZ_KI650979.1"/>
</dbReference>
<evidence type="ECO:0000256" key="3">
    <source>
        <dbReference type="ARBA" id="ARBA00023163"/>
    </source>
</evidence>
<keyword evidence="7" id="KW-1185">Reference proteome</keyword>
<keyword evidence="2" id="KW-0238">DNA-binding</keyword>
<gene>
    <name evidence="6" type="ORF">W822_02450</name>
</gene>
<keyword evidence="1" id="KW-0805">Transcription regulation</keyword>
<dbReference type="PANTHER" id="PTHR30136:SF39">
    <property type="entry name" value="TRANSCRIPTIONAL REGULATORY PROTEIN"/>
    <property type="match status" value="1"/>
</dbReference>
<dbReference type="PATRIC" id="fig|1424334.3.peg.489"/>
<proteinExistence type="predicted"/>
<evidence type="ECO:0000313" key="7">
    <source>
        <dbReference type="Proteomes" id="UP000018733"/>
    </source>
</evidence>
<dbReference type="OrthoDB" id="9807558at2"/>
<dbReference type="Pfam" id="PF09339">
    <property type="entry name" value="HTH_IclR"/>
    <property type="match status" value="1"/>
</dbReference>
<reference evidence="6 7" key="1">
    <citation type="journal article" date="2014" name="Genome Announc.">
        <title>Draft Genome Sequence of Advenella kashmirensis Strain W13003, a Polycyclic Aromatic Hydrocarbon-Degrading Bacterium.</title>
        <authorList>
            <person name="Wang X."/>
            <person name="Jin D."/>
            <person name="Zhou L."/>
            <person name="Wu L."/>
            <person name="An W."/>
            <person name="Zhao L."/>
        </authorList>
    </citation>
    <scope>NUCLEOTIDE SEQUENCE [LARGE SCALE GENOMIC DNA]</scope>
    <source>
        <strain evidence="6 7">W13003</strain>
    </source>
</reference>
<dbReference type="Gene3D" id="3.30.450.40">
    <property type="match status" value="1"/>
</dbReference>
<dbReference type="InterPro" id="IPR050707">
    <property type="entry name" value="HTH_MetabolicPath_Reg"/>
</dbReference>
<dbReference type="InterPro" id="IPR005471">
    <property type="entry name" value="Tscrpt_reg_IclR_N"/>
</dbReference>
<dbReference type="HOGENOM" id="CLU_062618_4_0_4"/>
<dbReference type="GO" id="GO:0045892">
    <property type="term" value="P:negative regulation of DNA-templated transcription"/>
    <property type="evidence" value="ECO:0007669"/>
    <property type="project" value="TreeGrafter"/>
</dbReference>
<dbReference type="SMART" id="SM00346">
    <property type="entry name" value="HTH_ICLR"/>
    <property type="match status" value="1"/>
</dbReference>
<dbReference type="eggNOG" id="COG1414">
    <property type="taxonomic scope" value="Bacteria"/>
</dbReference>
<dbReference type="Pfam" id="PF01614">
    <property type="entry name" value="IclR_C"/>
    <property type="match status" value="1"/>
</dbReference>
<dbReference type="EMBL" id="AYXT01000001">
    <property type="protein sequence ID" value="ETF04059.1"/>
    <property type="molecule type" value="Genomic_DNA"/>
</dbReference>
<evidence type="ECO:0000259" key="4">
    <source>
        <dbReference type="PROSITE" id="PS51077"/>
    </source>
</evidence>
<keyword evidence="3" id="KW-0804">Transcription</keyword>
<dbReference type="Gene3D" id="1.10.10.10">
    <property type="entry name" value="Winged helix-like DNA-binding domain superfamily/Winged helix DNA-binding domain"/>
    <property type="match status" value="1"/>
</dbReference>
<evidence type="ECO:0000256" key="1">
    <source>
        <dbReference type="ARBA" id="ARBA00023015"/>
    </source>
</evidence>
<accession>V8QYI2</accession>
<evidence type="ECO:0000313" key="6">
    <source>
        <dbReference type="EMBL" id="ETF04059.1"/>
    </source>
</evidence>
<dbReference type="PANTHER" id="PTHR30136">
    <property type="entry name" value="HELIX-TURN-HELIX TRANSCRIPTIONAL REGULATOR, ICLR FAMILY"/>
    <property type="match status" value="1"/>
</dbReference>
<dbReference type="InterPro" id="IPR014757">
    <property type="entry name" value="Tscrpt_reg_IclR_C"/>
</dbReference>
<dbReference type="InterPro" id="IPR036388">
    <property type="entry name" value="WH-like_DNA-bd_sf"/>
</dbReference>
<dbReference type="SUPFAM" id="SSF46785">
    <property type="entry name" value="Winged helix' DNA-binding domain"/>
    <property type="match status" value="1"/>
</dbReference>
<organism evidence="6 7">
    <name type="scientific">Advenella kashmirensis W13003</name>
    <dbReference type="NCBI Taxonomy" id="1424334"/>
    <lineage>
        <taxon>Bacteria</taxon>
        <taxon>Pseudomonadati</taxon>
        <taxon>Pseudomonadota</taxon>
        <taxon>Betaproteobacteria</taxon>
        <taxon>Burkholderiales</taxon>
        <taxon>Alcaligenaceae</taxon>
    </lineage>
</organism>